<comment type="caution">
    <text evidence="1">The sequence shown here is derived from an EMBL/GenBank/DDBJ whole genome shotgun (WGS) entry which is preliminary data.</text>
</comment>
<dbReference type="Proteomes" id="UP000777438">
    <property type="component" value="Unassembled WGS sequence"/>
</dbReference>
<dbReference type="AlphaFoldDB" id="A0A9P9AKQ2"/>
<sequence length="319" mass="37328">MAAVDAAAASSRSSSKPSLTDLISSYAILPTLASWISTLDLYHLALVNRAHFSYILASQNVFKTLSRQCLCDGRGLADRQEFRRVFSLSPFSYVHGNSRKIHEDEEIEVRLYNVKCDEADALPCIKCGINLCEECRYYPRVQRRSPLRRPHLNSSWQLENVMCLCPSCDAKLEEELAGQFLNELCDCDRFERWICSKCVREDHKFTRDYFDKHTKWEWYAEDEGDTPTKFMTDHQFNRALWCMCGKEVEADTRPRCTWCKRRHLPESEWDNEWKQVGSKMPWIDNDPCYPHWVTDGQGNYPWPYPELPYSRLAKGNTFT</sequence>
<reference evidence="1 2" key="1">
    <citation type="journal article" date="2021" name="Nat. Commun.">
        <title>Genetic determinants of endophytism in the Arabidopsis root mycobiome.</title>
        <authorList>
            <person name="Mesny F."/>
            <person name="Miyauchi S."/>
            <person name="Thiergart T."/>
            <person name="Pickel B."/>
            <person name="Atanasova L."/>
            <person name="Karlsson M."/>
            <person name="Huettel B."/>
            <person name="Barry K.W."/>
            <person name="Haridas S."/>
            <person name="Chen C."/>
            <person name="Bauer D."/>
            <person name="Andreopoulos W."/>
            <person name="Pangilinan J."/>
            <person name="LaButti K."/>
            <person name="Riley R."/>
            <person name="Lipzen A."/>
            <person name="Clum A."/>
            <person name="Drula E."/>
            <person name="Henrissat B."/>
            <person name="Kohler A."/>
            <person name="Grigoriev I.V."/>
            <person name="Martin F.M."/>
            <person name="Hacquard S."/>
        </authorList>
    </citation>
    <scope>NUCLEOTIDE SEQUENCE [LARGE SCALE GENOMIC DNA]</scope>
    <source>
        <strain evidence="1 2">MPI-CAGE-CH-0241</strain>
    </source>
</reference>
<dbReference type="OrthoDB" id="3678990at2759"/>
<evidence type="ECO:0000313" key="1">
    <source>
        <dbReference type="EMBL" id="KAH6883441.1"/>
    </source>
</evidence>
<protein>
    <submittedName>
        <fullName evidence="1">Uncharacterized protein</fullName>
    </submittedName>
</protein>
<organism evidence="1 2">
    <name type="scientific">Thelonectria olida</name>
    <dbReference type="NCBI Taxonomy" id="1576542"/>
    <lineage>
        <taxon>Eukaryota</taxon>
        <taxon>Fungi</taxon>
        <taxon>Dikarya</taxon>
        <taxon>Ascomycota</taxon>
        <taxon>Pezizomycotina</taxon>
        <taxon>Sordariomycetes</taxon>
        <taxon>Hypocreomycetidae</taxon>
        <taxon>Hypocreales</taxon>
        <taxon>Nectriaceae</taxon>
        <taxon>Thelonectria</taxon>
    </lineage>
</organism>
<dbReference type="EMBL" id="JAGPYM010000023">
    <property type="protein sequence ID" value="KAH6883441.1"/>
    <property type="molecule type" value="Genomic_DNA"/>
</dbReference>
<gene>
    <name evidence="1" type="ORF">B0T10DRAFT_410925</name>
</gene>
<keyword evidence="2" id="KW-1185">Reference proteome</keyword>
<accession>A0A9P9AKQ2</accession>
<proteinExistence type="predicted"/>
<name>A0A9P9AKQ2_9HYPO</name>
<evidence type="ECO:0000313" key="2">
    <source>
        <dbReference type="Proteomes" id="UP000777438"/>
    </source>
</evidence>